<name>A0AAE7B250_9BACT</name>
<reference evidence="1 2" key="1">
    <citation type="submission" date="2018-07" db="EMBL/GenBank/DDBJ databases">
        <title>Identification of phenol metabolism pathways in Arcobacter.</title>
        <authorList>
            <person name="Miller W.G."/>
            <person name="Yee E."/>
            <person name="Bono J.L."/>
        </authorList>
    </citation>
    <scope>NUCLEOTIDE SEQUENCE [LARGE SCALE GENOMIC DNA]</scope>
    <source>
        <strain evidence="1 2">W63</strain>
    </source>
</reference>
<sequence>MKKEELQQIDPTENKKSEIALYMQKARSNKVTLGADLVELTENIGKEIVDKETKKVKTDEEGEPLRYKSKYYAKFDFTGGQIETEIKEADFKSLSNNIGMPYYLEGRMSVVKIFGEQVIAPVFSKFELLV</sequence>
<dbReference type="RefSeq" id="WP_171920679.1">
    <property type="nucleotide sequence ID" value="NZ_CBCSAE010000004.1"/>
</dbReference>
<dbReference type="Proteomes" id="UP000502065">
    <property type="component" value="Chromosome"/>
</dbReference>
<dbReference type="KEGG" id="aaqi:AAQM_1309"/>
<accession>A0AAE7B250</accession>
<gene>
    <name evidence="1" type="ORF">AAQM_1309</name>
</gene>
<evidence type="ECO:0000313" key="2">
    <source>
        <dbReference type="Proteomes" id="UP000502065"/>
    </source>
</evidence>
<dbReference type="AlphaFoldDB" id="A0AAE7B250"/>
<evidence type="ECO:0000313" key="1">
    <source>
        <dbReference type="EMBL" id="QKE26058.1"/>
    </source>
</evidence>
<keyword evidence="2" id="KW-1185">Reference proteome</keyword>
<organism evidence="1 2">
    <name type="scientific">Arcobacter aquimarinus</name>
    <dbReference type="NCBI Taxonomy" id="1315211"/>
    <lineage>
        <taxon>Bacteria</taxon>
        <taxon>Pseudomonadati</taxon>
        <taxon>Campylobacterota</taxon>
        <taxon>Epsilonproteobacteria</taxon>
        <taxon>Campylobacterales</taxon>
        <taxon>Arcobacteraceae</taxon>
        <taxon>Arcobacter</taxon>
    </lineage>
</organism>
<dbReference type="EMBL" id="CP030944">
    <property type="protein sequence ID" value="QKE26058.1"/>
    <property type="molecule type" value="Genomic_DNA"/>
</dbReference>
<protein>
    <submittedName>
        <fullName evidence="1">Uncharacterized protein</fullName>
    </submittedName>
</protein>
<proteinExistence type="predicted"/>